<keyword evidence="4" id="KW-1185">Reference proteome</keyword>
<reference evidence="3 4" key="1">
    <citation type="submission" date="2017-08" db="EMBL/GenBank/DDBJ databases">
        <title>Draft Genome Sequence of Hafnia alvei CITHA-6 Isolated from Raw Bovine Milk.</title>
        <authorList>
            <person name="Culligan E.P."/>
            <person name="Mcsweeney A."/>
            <person name="O'Doherty C."/>
            <person name="Gleeson E."/>
            <person name="O'Riordan D."/>
            <person name="Sleator R.D."/>
        </authorList>
    </citation>
    <scope>NUCLEOTIDE SEQUENCE [LARGE SCALE GENOMIC DNA]</scope>
    <source>
        <strain evidence="3 4">CITHA-6</strain>
    </source>
</reference>
<evidence type="ECO:0000313" key="3">
    <source>
        <dbReference type="EMBL" id="PAV98290.1"/>
    </source>
</evidence>
<gene>
    <name evidence="3" type="ORF">CJD50_02070</name>
</gene>
<dbReference type="RefSeq" id="WP_039189530.1">
    <property type="nucleotide sequence ID" value="NZ_CAUFSP010000034.1"/>
</dbReference>
<evidence type="ECO:0000313" key="4">
    <source>
        <dbReference type="Proteomes" id="UP000218796"/>
    </source>
</evidence>
<feature type="transmembrane region" description="Helical" evidence="2">
    <location>
        <begin position="204"/>
        <end position="222"/>
    </location>
</feature>
<dbReference type="AlphaFoldDB" id="A0A2A2MH46"/>
<comment type="caution">
    <text evidence="3">The sequence shown here is derived from an EMBL/GenBank/DDBJ whole genome shotgun (WGS) entry which is preliminary data.</text>
</comment>
<feature type="region of interest" description="Disordered" evidence="1">
    <location>
        <begin position="70"/>
        <end position="94"/>
    </location>
</feature>
<dbReference type="OrthoDB" id="6415391at2"/>
<feature type="compositionally biased region" description="Polar residues" evidence="1">
    <location>
        <begin position="70"/>
        <end position="86"/>
    </location>
</feature>
<keyword evidence="2" id="KW-0472">Membrane</keyword>
<accession>A0A2A2MH46</accession>
<protein>
    <submittedName>
        <fullName evidence="3">Uncharacterized protein</fullName>
    </submittedName>
</protein>
<dbReference type="EMBL" id="NQMS01000001">
    <property type="protein sequence ID" value="PAV98290.1"/>
    <property type="molecule type" value="Genomic_DNA"/>
</dbReference>
<dbReference type="Proteomes" id="UP000218796">
    <property type="component" value="Unassembled WGS sequence"/>
</dbReference>
<evidence type="ECO:0000256" key="1">
    <source>
        <dbReference type="SAM" id="MobiDB-lite"/>
    </source>
</evidence>
<organism evidence="3 4">
    <name type="scientific">Hafnia paralvei</name>
    <dbReference type="NCBI Taxonomy" id="546367"/>
    <lineage>
        <taxon>Bacteria</taxon>
        <taxon>Pseudomonadati</taxon>
        <taxon>Pseudomonadota</taxon>
        <taxon>Gammaproteobacteria</taxon>
        <taxon>Enterobacterales</taxon>
        <taxon>Hafniaceae</taxon>
        <taxon>Hafnia</taxon>
    </lineage>
</organism>
<sequence length="223" mass="24333">MNIIPPVNARPDALSTLHGEKLTADMLTVKIDQLLNLLDRKDISPQQRETLIRALTSLQQERTLLRQLNTGAKPSQPSSLIQSNRPEGTAATRTVAADMQSTQPVVIGDTAKELMSKSEIQHALQVNQGLDKALGGLSPSSQASDVVRSPLENYLAVAAQNPVVNVKPDETENKITSVTDPKPLFGLIPQEWVSKSMRIPVRSSGWVVFVGVMILLGMVLWAW</sequence>
<name>A0A2A2MH46_9GAMM</name>
<evidence type="ECO:0000256" key="2">
    <source>
        <dbReference type="SAM" id="Phobius"/>
    </source>
</evidence>
<keyword evidence="2" id="KW-1133">Transmembrane helix</keyword>
<keyword evidence="2" id="KW-0812">Transmembrane</keyword>
<proteinExistence type="predicted"/>